<dbReference type="Proteomes" id="UP000714275">
    <property type="component" value="Unassembled WGS sequence"/>
</dbReference>
<dbReference type="EMBL" id="JABBWD010000009">
    <property type="protein sequence ID" value="KAG1780379.1"/>
    <property type="molecule type" value="Genomic_DNA"/>
</dbReference>
<organism evidence="1 2">
    <name type="scientific">Suillus placidus</name>
    <dbReference type="NCBI Taxonomy" id="48579"/>
    <lineage>
        <taxon>Eukaryota</taxon>
        <taxon>Fungi</taxon>
        <taxon>Dikarya</taxon>
        <taxon>Basidiomycota</taxon>
        <taxon>Agaricomycotina</taxon>
        <taxon>Agaricomycetes</taxon>
        <taxon>Agaricomycetidae</taxon>
        <taxon>Boletales</taxon>
        <taxon>Suillineae</taxon>
        <taxon>Suillaceae</taxon>
        <taxon>Suillus</taxon>
    </lineage>
</organism>
<evidence type="ECO:0000313" key="1">
    <source>
        <dbReference type="EMBL" id="KAG1780379.1"/>
    </source>
</evidence>
<comment type="caution">
    <text evidence="1">The sequence shown here is derived from an EMBL/GenBank/DDBJ whole genome shotgun (WGS) entry which is preliminary data.</text>
</comment>
<accession>A0A9P7A0T4</accession>
<proteinExistence type="predicted"/>
<evidence type="ECO:0000313" key="2">
    <source>
        <dbReference type="Proteomes" id="UP000714275"/>
    </source>
</evidence>
<keyword evidence="2" id="KW-1185">Reference proteome</keyword>
<gene>
    <name evidence="1" type="ORF">EV702DRAFT_1043199</name>
</gene>
<dbReference type="OrthoDB" id="3218065at2759"/>
<sequence>MKEFEHRLVRYTIGDVEKELFVQPHNYVECRLVPTPHDEMTEQSNDMNDKEWVFDNEFKLRKKGAGESMEYGKKGIGMSQMAEKIIPAFEAAHGAGYQALFIIDKSRGILHRLKMHCGLAVA</sequence>
<dbReference type="AlphaFoldDB" id="A0A9P7A0T4"/>
<name>A0A9P7A0T4_9AGAM</name>
<reference evidence="1" key="1">
    <citation type="journal article" date="2020" name="New Phytol.">
        <title>Comparative genomics reveals dynamic genome evolution in host specialist ectomycorrhizal fungi.</title>
        <authorList>
            <person name="Lofgren L.A."/>
            <person name="Nguyen N.H."/>
            <person name="Vilgalys R."/>
            <person name="Ruytinx J."/>
            <person name="Liao H.L."/>
            <person name="Branco S."/>
            <person name="Kuo A."/>
            <person name="LaButti K."/>
            <person name="Lipzen A."/>
            <person name="Andreopoulos W."/>
            <person name="Pangilinan J."/>
            <person name="Riley R."/>
            <person name="Hundley H."/>
            <person name="Na H."/>
            <person name="Barry K."/>
            <person name="Grigoriev I.V."/>
            <person name="Stajich J.E."/>
            <person name="Kennedy P.G."/>
        </authorList>
    </citation>
    <scope>NUCLEOTIDE SEQUENCE</scope>
    <source>
        <strain evidence="1">DOB743</strain>
    </source>
</reference>
<protein>
    <submittedName>
        <fullName evidence="1">Uncharacterized protein</fullName>
    </submittedName>
</protein>